<keyword evidence="5 6" id="KW-0472">Membrane</keyword>
<dbReference type="InterPro" id="IPR050469">
    <property type="entry name" value="Diguanylate_Cyclase"/>
</dbReference>
<dbReference type="Pfam" id="PF07694">
    <property type="entry name" value="5TM-5TMR_LYT"/>
    <property type="match status" value="1"/>
</dbReference>
<dbReference type="GO" id="GO:0071555">
    <property type="term" value="P:cell wall organization"/>
    <property type="evidence" value="ECO:0007669"/>
    <property type="project" value="InterPro"/>
</dbReference>
<feature type="domain" description="GGDEF" evidence="7">
    <location>
        <begin position="233"/>
        <end position="361"/>
    </location>
</feature>
<keyword evidence="9" id="KW-1185">Reference proteome</keyword>
<feature type="transmembrane region" description="Helical" evidence="6">
    <location>
        <begin position="108"/>
        <end position="131"/>
    </location>
</feature>
<evidence type="ECO:0000313" key="9">
    <source>
        <dbReference type="Proteomes" id="UP000259030"/>
    </source>
</evidence>
<feature type="transmembrane region" description="Helical" evidence="6">
    <location>
        <begin position="43"/>
        <end position="62"/>
    </location>
</feature>
<dbReference type="PANTHER" id="PTHR45138:SF9">
    <property type="entry name" value="DIGUANYLATE CYCLASE DGCM-RELATED"/>
    <property type="match status" value="1"/>
</dbReference>
<dbReference type="SMART" id="SM00267">
    <property type="entry name" value="GGDEF"/>
    <property type="match status" value="1"/>
</dbReference>
<dbReference type="GO" id="GO:0005886">
    <property type="term" value="C:plasma membrane"/>
    <property type="evidence" value="ECO:0007669"/>
    <property type="project" value="UniProtKB-SubCell"/>
</dbReference>
<sequence>MKVIDWPTLDGLIQNLAFLVAGVTAIVFTYPAGHRQDTPGALALRYVLTVTLGIYLTFKGIVFPGDLRFDFRSVVVAIVARRYGAGPALLVALPIAGFRLGLGSGVGAWLGILQMTVVALVGATGTGWWRLHAPFMDEPVTWRWWRPFALFAAANVTLFPAFGTTWTEALPAYLLSVILSAVGLFVAFEIKHNRLQNLAHTFHLTQLATVDSLTGALNRRQFDLDLSTLDPAQPAFVLMLDLDHFKRINDSYGHAVGDRVLVALADLIRESTRASDCLYRLGGEEFAVLLHEGTLDDAQEVADRVRRAVEHDLAARVGLHGERITCSGGLAPVVGDRHRAVQVADRHLYRAKQAGRNRVHG</sequence>
<evidence type="ECO:0000256" key="4">
    <source>
        <dbReference type="ARBA" id="ARBA00022989"/>
    </source>
</evidence>
<proteinExistence type="predicted"/>
<evidence type="ECO:0000256" key="1">
    <source>
        <dbReference type="ARBA" id="ARBA00004651"/>
    </source>
</evidence>
<comment type="subcellular location">
    <subcellularLocation>
        <location evidence="1">Cell membrane</location>
        <topology evidence="1">Multi-pass membrane protein</topology>
    </subcellularLocation>
</comment>
<dbReference type="Gene3D" id="3.30.70.270">
    <property type="match status" value="1"/>
</dbReference>
<feature type="transmembrane region" description="Helical" evidence="6">
    <location>
        <begin position="143"/>
        <end position="163"/>
    </location>
</feature>
<evidence type="ECO:0000256" key="3">
    <source>
        <dbReference type="ARBA" id="ARBA00022692"/>
    </source>
</evidence>
<dbReference type="PROSITE" id="PS50887">
    <property type="entry name" value="GGDEF"/>
    <property type="match status" value="1"/>
</dbReference>
<organism evidence="8 9">
    <name type="scientific">Deinococcus ficus</name>
    <dbReference type="NCBI Taxonomy" id="317577"/>
    <lineage>
        <taxon>Bacteria</taxon>
        <taxon>Thermotogati</taxon>
        <taxon>Deinococcota</taxon>
        <taxon>Deinococci</taxon>
        <taxon>Deinococcales</taxon>
        <taxon>Deinococcaceae</taxon>
        <taxon>Deinococcus</taxon>
    </lineage>
</organism>
<evidence type="ECO:0000259" key="7">
    <source>
        <dbReference type="PROSITE" id="PS50887"/>
    </source>
</evidence>
<dbReference type="KEGG" id="dfc:DFI_15320"/>
<feature type="transmembrane region" description="Helical" evidence="6">
    <location>
        <begin position="169"/>
        <end position="188"/>
    </location>
</feature>
<dbReference type="GO" id="GO:0043709">
    <property type="term" value="P:cell adhesion involved in single-species biofilm formation"/>
    <property type="evidence" value="ECO:0007669"/>
    <property type="project" value="TreeGrafter"/>
</dbReference>
<dbReference type="GO" id="GO:0052621">
    <property type="term" value="F:diguanylate cyclase activity"/>
    <property type="evidence" value="ECO:0007669"/>
    <property type="project" value="TreeGrafter"/>
</dbReference>
<dbReference type="GO" id="GO:0000155">
    <property type="term" value="F:phosphorelay sensor kinase activity"/>
    <property type="evidence" value="ECO:0007669"/>
    <property type="project" value="InterPro"/>
</dbReference>
<dbReference type="AlphaFoldDB" id="A0A221T0X2"/>
<protein>
    <submittedName>
        <fullName evidence="8">GGDEF domain-containing protein</fullName>
    </submittedName>
</protein>
<dbReference type="SUPFAM" id="SSF55073">
    <property type="entry name" value="Nucleotide cyclase"/>
    <property type="match status" value="1"/>
</dbReference>
<dbReference type="InterPro" id="IPR011620">
    <property type="entry name" value="Sig_transdc_His_kinase_LytS_TM"/>
</dbReference>
<evidence type="ECO:0000256" key="6">
    <source>
        <dbReference type="SAM" id="Phobius"/>
    </source>
</evidence>
<dbReference type="GO" id="GO:1902201">
    <property type="term" value="P:negative regulation of bacterial-type flagellum-dependent cell motility"/>
    <property type="evidence" value="ECO:0007669"/>
    <property type="project" value="TreeGrafter"/>
</dbReference>
<accession>A0A221T0X2</accession>
<evidence type="ECO:0000313" key="8">
    <source>
        <dbReference type="EMBL" id="ASN82547.1"/>
    </source>
</evidence>
<keyword evidence="2" id="KW-1003">Cell membrane</keyword>
<reference evidence="8 9" key="1">
    <citation type="submission" date="2017-05" db="EMBL/GenBank/DDBJ databases">
        <title>The complete genome sequence of Deinococcus ficus isolated from the rhizosphere of the Ficus religiosa L. in Taiwan.</title>
        <authorList>
            <person name="Wu K.-M."/>
            <person name="Liao T.-L."/>
            <person name="Liu Y.-M."/>
            <person name="Young C.-C."/>
            <person name="Tsai S.-F."/>
        </authorList>
    </citation>
    <scope>NUCLEOTIDE SEQUENCE [LARGE SCALE GENOMIC DNA]</scope>
    <source>
        <strain evidence="8 9">CC-FR2-10</strain>
        <plasmid evidence="9">pdfi1</plasmid>
    </source>
</reference>
<dbReference type="Pfam" id="PF00990">
    <property type="entry name" value="GGDEF"/>
    <property type="match status" value="1"/>
</dbReference>
<dbReference type="NCBIfam" id="TIGR00254">
    <property type="entry name" value="GGDEF"/>
    <property type="match status" value="1"/>
</dbReference>
<evidence type="ECO:0000256" key="5">
    <source>
        <dbReference type="ARBA" id="ARBA00023136"/>
    </source>
</evidence>
<dbReference type="STRING" id="317577.GCA_000419625_03140"/>
<keyword evidence="8" id="KW-0614">Plasmid</keyword>
<feature type="transmembrane region" description="Helical" evidence="6">
    <location>
        <begin position="83"/>
        <end position="102"/>
    </location>
</feature>
<feature type="transmembrane region" description="Helical" evidence="6">
    <location>
        <begin position="12"/>
        <end position="31"/>
    </location>
</feature>
<name>A0A221T0X2_9DEIO</name>
<evidence type="ECO:0000256" key="2">
    <source>
        <dbReference type="ARBA" id="ARBA00022475"/>
    </source>
</evidence>
<gene>
    <name evidence="8" type="ORF">DFI_15320</name>
</gene>
<dbReference type="EMBL" id="CP021082">
    <property type="protein sequence ID" value="ASN82547.1"/>
    <property type="molecule type" value="Genomic_DNA"/>
</dbReference>
<dbReference type="Proteomes" id="UP000259030">
    <property type="component" value="Plasmid pDFI1"/>
</dbReference>
<dbReference type="InterPro" id="IPR043128">
    <property type="entry name" value="Rev_trsase/Diguanyl_cyclase"/>
</dbReference>
<dbReference type="InterPro" id="IPR029787">
    <property type="entry name" value="Nucleotide_cyclase"/>
</dbReference>
<dbReference type="InterPro" id="IPR000160">
    <property type="entry name" value="GGDEF_dom"/>
</dbReference>
<keyword evidence="3 6" id="KW-0812">Transmembrane</keyword>
<geneLocation type="plasmid" evidence="9">
    <name>pdfi1</name>
</geneLocation>
<dbReference type="CDD" id="cd01949">
    <property type="entry name" value="GGDEF"/>
    <property type="match status" value="1"/>
</dbReference>
<dbReference type="FunFam" id="3.30.70.270:FF:000001">
    <property type="entry name" value="Diguanylate cyclase domain protein"/>
    <property type="match status" value="1"/>
</dbReference>
<keyword evidence="4 6" id="KW-1133">Transmembrane helix</keyword>
<dbReference type="PANTHER" id="PTHR45138">
    <property type="entry name" value="REGULATORY COMPONENTS OF SENSORY TRANSDUCTION SYSTEM"/>
    <property type="match status" value="1"/>
</dbReference>